<dbReference type="EMBL" id="JACEIQ010000004">
    <property type="protein sequence ID" value="MBA4493969.1"/>
    <property type="molecule type" value="Genomic_DNA"/>
</dbReference>
<evidence type="ECO:0000313" key="2">
    <source>
        <dbReference type="Proteomes" id="UP000535491"/>
    </source>
</evidence>
<gene>
    <name evidence="1" type="ORF">H1191_06585</name>
</gene>
<dbReference type="RefSeq" id="WP_181751201.1">
    <property type="nucleotide sequence ID" value="NZ_JACEIQ010000004.1"/>
</dbReference>
<evidence type="ECO:0000313" key="1">
    <source>
        <dbReference type="EMBL" id="MBA4493969.1"/>
    </source>
</evidence>
<accession>A0A7W2A8A5</accession>
<proteinExistence type="predicted"/>
<dbReference type="Proteomes" id="UP000535491">
    <property type="component" value="Unassembled WGS sequence"/>
</dbReference>
<protein>
    <submittedName>
        <fullName evidence="1">Uncharacterized protein</fullName>
    </submittedName>
</protein>
<keyword evidence="2" id="KW-1185">Reference proteome</keyword>
<sequence length="132" mass="15430">MQDAPPFKDFYDRSVIPVGEKDRTILGRSHHGEGGVYEAVTHWLIALIWYEDDTAEGWKVSVYPVCRNKPFWLVAPFYESNSLYSFDIALKLSRILEEHSQKDMLTARLFYQELRKLDVSPIRVSLNYENLS</sequence>
<comment type="caution">
    <text evidence="1">The sequence shown here is derived from an EMBL/GenBank/DDBJ whole genome shotgun (WGS) entry which is preliminary data.</text>
</comment>
<dbReference type="AlphaFoldDB" id="A0A7W2A8A5"/>
<organism evidence="1 2">
    <name type="scientific">Paenactinomyces guangxiensis</name>
    <dbReference type="NCBI Taxonomy" id="1490290"/>
    <lineage>
        <taxon>Bacteria</taxon>
        <taxon>Bacillati</taxon>
        <taxon>Bacillota</taxon>
        <taxon>Bacilli</taxon>
        <taxon>Bacillales</taxon>
        <taxon>Thermoactinomycetaceae</taxon>
        <taxon>Paenactinomyces</taxon>
    </lineage>
</organism>
<name>A0A7W2A8A5_9BACL</name>
<reference evidence="1 2" key="1">
    <citation type="submission" date="2020-07" db="EMBL/GenBank/DDBJ databases">
        <authorList>
            <person name="Feng H."/>
        </authorList>
    </citation>
    <scope>NUCLEOTIDE SEQUENCE [LARGE SCALE GENOMIC DNA]</scope>
    <source>
        <strain evidence="2">s-10</strain>
    </source>
</reference>